<accession>A0A9P9BN25</accession>
<dbReference type="Proteomes" id="UP000756346">
    <property type="component" value="Unassembled WGS sequence"/>
</dbReference>
<organism evidence="1 2">
    <name type="scientific">Microdochium trichocladiopsis</name>
    <dbReference type="NCBI Taxonomy" id="1682393"/>
    <lineage>
        <taxon>Eukaryota</taxon>
        <taxon>Fungi</taxon>
        <taxon>Dikarya</taxon>
        <taxon>Ascomycota</taxon>
        <taxon>Pezizomycotina</taxon>
        <taxon>Sordariomycetes</taxon>
        <taxon>Xylariomycetidae</taxon>
        <taxon>Xylariales</taxon>
        <taxon>Microdochiaceae</taxon>
        <taxon>Microdochium</taxon>
    </lineage>
</organism>
<protein>
    <submittedName>
        <fullName evidence="1">Uncharacterized protein</fullName>
    </submittedName>
</protein>
<name>A0A9P9BN25_9PEZI</name>
<reference evidence="1" key="1">
    <citation type="journal article" date="2021" name="Nat. Commun.">
        <title>Genetic determinants of endophytism in the Arabidopsis root mycobiome.</title>
        <authorList>
            <person name="Mesny F."/>
            <person name="Miyauchi S."/>
            <person name="Thiergart T."/>
            <person name="Pickel B."/>
            <person name="Atanasova L."/>
            <person name="Karlsson M."/>
            <person name="Huettel B."/>
            <person name="Barry K.W."/>
            <person name="Haridas S."/>
            <person name="Chen C."/>
            <person name="Bauer D."/>
            <person name="Andreopoulos W."/>
            <person name="Pangilinan J."/>
            <person name="LaButti K."/>
            <person name="Riley R."/>
            <person name="Lipzen A."/>
            <person name="Clum A."/>
            <person name="Drula E."/>
            <person name="Henrissat B."/>
            <person name="Kohler A."/>
            <person name="Grigoriev I.V."/>
            <person name="Martin F.M."/>
            <person name="Hacquard S."/>
        </authorList>
    </citation>
    <scope>NUCLEOTIDE SEQUENCE</scope>
    <source>
        <strain evidence="1">MPI-CAGE-CH-0230</strain>
    </source>
</reference>
<dbReference type="AlphaFoldDB" id="A0A9P9BN25"/>
<gene>
    <name evidence="1" type="ORF">B0I36DRAFT_159492</name>
</gene>
<dbReference type="EMBL" id="JAGTJQ010000008">
    <property type="protein sequence ID" value="KAH7026516.1"/>
    <property type="molecule type" value="Genomic_DNA"/>
</dbReference>
<comment type="caution">
    <text evidence="1">The sequence shown here is derived from an EMBL/GenBank/DDBJ whole genome shotgun (WGS) entry which is preliminary data.</text>
</comment>
<evidence type="ECO:0000313" key="2">
    <source>
        <dbReference type="Proteomes" id="UP000756346"/>
    </source>
</evidence>
<keyword evidence="2" id="KW-1185">Reference proteome</keyword>
<dbReference type="RefSeq" id="XP_046009733.1">
    <property type="nucleotide sequence ID" value="XM_046148637.1"/>
</dbReference>
<dbReference type="GeneID" id="70178183"/>
<evidence type="ECO:0000313" key="1">
    <source>
        <dbReference type="EMBL" id="KAH7026516.1"/>
    </source>
</evidence>
<proteinExistence type="predicted"/>
<sequence>MLEAGGGGNNSGHLCRHVVEVLALDTKDREIVRAATSCCLNHARVSGRCSGQRLCRWCADSFLWGGGGSSNRCCWKLRTAEMAACAQRNSKAQRRWLQSEPQDQETRIIPGSEVFVQGDRYTVVLLRQVDASEQMRWSGFGGDVGPRKGYMVFHMHADL</sequence>